<evidence type="ECO:0000313" key="1">
    <source>
        <dbReference type="EMBL" id="GAA4389462.1"/>
    </source>
</evidence>
<reference evidence="2" key="1">
    <citation type="journal article" date="2019" name="Int. J. Syst. Evol. Microbiol.">
        <title>The Global Catalogue of Microorganisms (GCM) 10K type strain sequencing project: providing services to taxonomists for standard genome sequencing and annotation.</title>
        <authorList>
            <consortium name="The Broad Institute Genomics Platform"/>
            <consortium name="The Broad Institute Genome Sequencing Center for Infectious Disease"/>
            <person name="Wu L."/>
            <person name="Ma J."/>
        </authorList>
    </citation>
    <scope>NUCLEOTIDE SEQUENCE [LARGE SCALE GENOMIC DNA]</scope>
    <source>
        <strain evidence="2">JCM 17924</strain>
    </source>
</reference>
<dbReference type="Proteomes" id="UP001500454">
    <property type="component" value="Unassembled WGS sequence"/>
</dbReference>
<name>A0ABP8JE97_9BACT</name>
<keyword evidence="2" id="KW-1185">Reference proteome</keyword>
<gene>
    <name evidence="1" type="ORF">GCM10023186_36820</name>
</gene>
<sequence length="1155" mass="128723">MTKTAATSLFAIHHRFLRSTHLERDWNDPEALQNYTLTPHAHQSLVRLAQGLRPNSSLRAWRITGDYGSGKSSFALFAATLFSQPITKLPPALQKELRHVGPELPFATSPALLPVLVTGSREPMGQAILRALAIALRNLVTDGGLFAQVQAASTLAEGNSDAVVLDWVLRVHRYVVTTNQARGILLVLDEAGKFLEYAAERPDQQDVFLLQGLAEAAARSGEAPLFVLALLHQGVSAYAEGLAKNQQREWEKVAGRFEEITWYHPVEQVAALVGNALNTQLTQVKKQTLERARVAMQGVLKLRWYGVGVATKPLLDMAAYIYPLHPTVLPPLVRLFASFGQNERSLYSFLLSSDPHGLQDFTARTEGKKFFRLHNLYDYARTAFGGRLASLSYHWKAIDGIVNSYQGDQEQELEALKTIGLLNLLNTSDLVASKQVLALALEAAEELDQTLDRLQELHLLYYRGLGGGYCVWSTSSVNLDAAREEAQKALGPATNLPALIRDRLEIRPLVARRHYISTGNLRYFEVKYVDVASLASELNTSSEADGYIIVPLCETKADVNAARKVIIDSAISQRPDVLVAVPQPLRGLGAYLDELRQWEWVERSVGELRHDRYAREEVSRKLALAQQALAKQLQTGIGLLNADGEGHLTWYRRGRVVPNLYSGRDVLALLAKICDEVFNESPRVHNELINRRILSSAGAAARLRLSEKLFESANRPLLGMDPEKHPPEMSMYLSVLQEAGLHRQVEGENRWVVTLPDQQYDDEHCRVLPAMSRIHEVLLEEPDARVPVTVVFDALRQAPYGVRDGLSPLLLAVFAVIHEQELAFYEDGSFIPRVTGTNFLRLIKAPETFEVQYHPITGVRNDLFQRLIQELGLRTKDSDRVDLLDVVKPLLVFTATLPDYALKTTHLLPKTRAVRSILVVTGDPAKLVFHDLPKACGLPPIDAHATHDDPAQLSRIEQFATALKGAVDELRAAYPNLLETLRRQLLKGLQQTSSFEQVRPALAKRAKALANFVTEPRLKSFCLRLADTSLAETQWLESLGNLVCAVPPAKWRDADEYKFEQEVHKLSAQFLRVEAVVFNELGPLQDGESVRVALTHPDGEERDQVIHLAPEQVIEMQGLQEQLRDLLTNHGQVGMAAASHVLWEMMTPVVATPQV</sequence>
<proteinExistence type="predicted"/>
<dbReference type="RefSeq" id="WP_345226746.1">
    <property type="nucleotide sequence ID" value="NZ_BAABHA010000013.1"/>
</dbReference>
<comment type="caution">
    <text evidence="1">The sequence shown here is derived from an EMBL/GenBank/DDBJ whole genome shotgun (WGS) entry which is preliminary data.</text>
</comment>
<organism evidence="1 2">
    <name type="scientific">Hymenobacter koreensis</name>
    <dbReference type="NCBI Taxonomy" id="1084523"/>
    <lineage>
        <taxon>Bacteria</taxon>
        <taxon>Pseudomonadati</taxon>
        <taxon>Bacteroidota</taxon>
        <taxon>Cytophagia</taxon>
        <taxon>Cytophagales</taxon>
        <taxon>Hymenobacteraceae</taxon>
        <taxon>Hymenobacter</taxon>
    </lineage>
</organism>
<evidence type="ECO:0008006" key="3">
    <source>
        <dbReference type="Google" id="ProtNLM"/>
    </source>
</evidence>
<evidence type="ECO:0000313" key="2">
    <source>
        <dbReference type="Proteomes" id="UP001500454"/>
    </source>
</evidence>
<protein>
    <recommendedName>
        <fullName evidence="3">ATP-binding protein</fullName>
    </recommendedName>
</protein>
<accession>A0ABP8JE97</accession>
<dbReference type="EMBL" id="BAABHA010000013">
    <property type="protein sequence ID" value="GAA4389462.1"/>
    <property type="molecule type" value="Genomic_DNA"/>
</dbReference>